<dbReference type="Proteomes" id="UP001490816">
    <property type="component" value="Unassembled WGS sequence"/>
</dbReference>
<keyword evidence="3" id="KW-0238">DNA-binding</keyword>
<comment type="caution">
    <text evidence="5">The sequence shown here is derived from an EMBL/GenBank/DDBJ whole genome shotgun (WGS) entry which is preliminary data.</text>
</comment>
<dbReference type="SUPFAM" id="SSF116734">
    <property type="entry name" value="DNA methylase specificity domain"/>
    <property type="match status" value="1"/>
</dbReference>
<dbReference type="EMBL" id="JBBMEZ010000001">
    <property type="protein sequence ID" value="MEQ2468816.1"/>
    <property type="molecule type" value="Genomic_DNA"/>
</dbReference>
<proteinExistence type="inferred from homology"/>
<evidence type="ECO:0000256" key="2">
    <source>
        <dbReference type="ARBA" id="ARBA00022747"/>
    </source>
</evidence>
<dbReference type="GO" id="GO:0016787">
    <property type="term" value="F:hydrolase activity"/>
    <property type="evidence" value="ECO:0007669"/>
    <property type="project" value="UniProtKB-KW"/>
</dbReference>
<evidence type="ECO:0000313" key="6">
    <source>
        <dbReference type="Proteomes" id="UP001490816"/>
    </source>
</evidence>
<reference evidence="5 6" key="1">
    <citation type="submission" date="2024-03" db="EMBL/GenBank/DDBJ databases">
        <title>Human intestinal bacterial collection.</title>
        <authorList>
            <person name="Pauvert C."/>
            <person name="Hitch T.C.A."/>
            <person name="Clavel T."/>
        </authorList>
    </citation>
    <scope>NUCLEOTIDE SEQUENCE [LARGE SCALE GENOMIC DNA]</scope>
    <source>
        <strain evidence="5 6">CLA-JM-H38</strain>
    </source>
</reference>
<keyword evidence="5" id="KW-0255">Endonuclease</keyword>
<keyword evidence="2" id="KW-0680">Restriction system</keyword>
<sequence length="193" mass="22641">MLCKKQIAASYSLSWEQRKLGDNIIEYTETTTKNNQYPPLTSSRKGIFLQTEYFAGNQIASDDNTGYNIVPYGYFTYRHMSDDEIFHFNINDIVENGIVSTLYPVFTTDENLDSRYLQYQLNYGYEFAKFAILQKQGGSRTYMYLNKLKQLYLTMPKSVEEQNAISAFFMSLDNLITLHQRKWKRINFAVHTD</sequence>
<dbReference type="Gene3D" id="3.90.220.20">
    <property type="entry name" value="DNA methylase specificity domains"/>
    <property type="match status" value="1"/>
</dbReference>
<dbReference type="InterPro" id="IPR000055">
    <property type="entry name" value="Restrct_endonuc_typeI_TRD"/>
</dbReference>
<dbReference type="GO" id="GO:0004519">
    <property type="term" value="F:endonuclease activity"/>
    <property type="evidence" value="ECO:0007669"/>
    <property type="project" value="UniProtKB-KW"/>
</dbReference>
<keyword evidence="6" id="KW-1185">Reference proteome</keyword>
<organism evidence="5 6">
    <name type="scientific">Ruminococcoides intestinale</name>
    <dbReference type="NCBI Taxonomy" id="3133162"/>
    <lineage>
        <taxon>Bacteria</taxon>
        <taxon>Bacillati</taxon>
        <taxon>Bacillota</taxon>
        <taxon>Clostridia</taxon>
        <taxon>Eubacteriales</taxon>
        <taxon>Oscillospiraceae</taxon>
        <taxon>Ruminococcoides</taxon>
    </lineage>
</organism>
<evidence type="ECO:0000313" key="5">
    <source>
        <dbReference type="EMBL" id="MEQ2468816.1"/>
    </source>
</evidence>
<dbReference type="EC" id="3.1.21.-" evidence="5"/>
<dbReference type="InterPro" id="IPR044946">
    <property type="entry name" value="Restrct_endonuc_typeI_TRD_sf"/>
</dbReference>
<comment type="similarity">
    <text evidence="1">Belongs to the type-I restriction system S methylase family.</text>
</comment>
<accession>A0ABV1F7V1</accession>
<protein>
    <submittedName>
        <fullName evidence="5">Restriction endonuclease subunit S</fullName>
        <ecNumber evidence="5">3.1.21.-</ecNumber>
    </submittedName>
</protein>
<gene>
    <name evidence="5" type="ORF">WMO39_00510</name>
</gene>
<dbReference type="Pfam" id="PF01420">
    <property type="entry name" value="Methylase_S"/>
    <property type="match status" value="1"/>
</dbReference>
<evidence type="ECO:0000256" key="1">
    <source>
        <dbReference type="ARBA" id="ARBA00010923"/>
    </source>
</evidence>
<dbReference type="RefSeq" id="WP_367285849.1">
    <property type="nucleotide sequence ID" value="NZ_JBBMEZ010000001.1"/>
</dbReference>
<feature type="domain" description="Type I restriction modification DNA specificity" evidence="4">
    <location>
        <begin position="98"/>
        <end position="186"/>
    </location>
</feature>
<evidence type="ECO:0000256" key="3">
    <source>
        <dbReference type="ARBA" id="ARBA00023125"/>
    </source>
</evidence>
<keyword evidence="5" id="KW-0378">Hydrolase</keyword>
<keyword evidence="5" id="KW-0540">Nuclease</keyword>
<name>A0ABV1F7V1_9FIRM</name>
<evidence type="ECO:0000259" key="4">
    <source>
        <dbReference type="Pfam" id="PF01420"/>
    </source>
</evidence>